<keyword evidence="2" id="KW-1185">Reference proteome</keyword>
<comment type="caution">
    <text evidence="1">The sequence shown here is derived from an EMBL/GenBank/DDBJ whole genome shotgun (WGS) entry which is preliminary data.</text>
</comment>
<evidence type="ECO:0000313" key="2">
    <source>
        <dbReference type="Proteomes" id="UP001553843"/>
    </source>
</evidence>
<evidence type="ECO:0000313" key="1">
    <source>
        <dbReference type="EMBL" id="MEW2364539.1"/>
    </source>
</evidence>
<reference evidence="1 2" key="1">
    <citation type="submission" date="2024-06" db="EMBL/GenBank/DDBJ databases">
        <title>The Natural Products Discovery Center: Release of the First 8490 Sequenced Strains for Exploring Actinobacteria Biosynthetic Diversity.</title>
        <authorList>
            <person name="Kalkreuter E."/>
            <person name="Kautsar S.A."/>
            <person name="Yang D."/>
            <person name="Bader C.D."/>
            <person name="Teijaro C.N."/>
            <person name="Fluegel L."/>
            <person name="Davis C.M."/>
            <person name="Simpson J.R."/>
            <person name="Lauterbach L."/>
            <person name="Steele A.D."/>
            <person name="Gui C."/>
            <person name="Meng S."/>
            <person name="Li G."/>
            <person name="Viehrig K."/>
            <person name="Ye F."/>
            <person name="Su P."/>
            <person name="Kiefer A.F."/>
            <person name="Nichols A."/>
            <person name="Cepeda A.J."/>
            <person name="Yan W."/>
            <person name="Fan B."/>
            <person name="Jiang Y."/>
            <person name="Adhikari A."/>
            <person name="Zheng C.-J."/>
            <person name="Schuster L."/>
            <person name="Cowan T.M."/>
            <person name="Smanski M.J."/>
            <person name="Chevrette M.G."/>
            <person name="De Carvalho L.P.S."/>
            <person name="Shen B."/>
        </authorList>
    </citation>
    <scope>NUCLEOTIDE SEQUENCE [LARGE SCALE GENOMIC DNA]</scope>
    <source>
        <strain evidence="1 2">NPDC047833</strain>
    </source>
</reference>
<proteinExistence type="predicted"/>
<protein>
    <submittedName>
        <fullName evidence="1">Uncharacterized protein</fullName>
    </submittedName>
</protein>
<dbReference type="RefSeq" id="WP_359781122.1">
    <property type="nucleotide sequence ID" value="NZ_JBEYRR010000009.1"/>
</dbReference>
<accession>A0ABV3LYM2</accession>
<dbReference type="Proteomes" id="UP001553843">
    <property type="component" value="Unassembled WGS sequence"/>
</dbReference>
<gene>
    <name evidence="1" type="ORF">AB0887_21670</name>
</gene>
<dbReference type="EMBL" id="JBEYRS010000009">
    <property type="protein sequence ID" value="MEW2364539.1"/>
    <property type="molecule type" value="Genomic_DNA"/>
</dbReference>
<sequence length="190" mass="20302">MAAGIVYLSYPSGSDKHAPISASDVCKPLSNDTSVATLKQVLPEQSDFSFDEEPEASRLPAEVSDSYSTSCFIRGDQNLLLSVRARMMRAEPPNSWAREIFAGRDDEAGRVSRFEAGTRGVASPIRAAAFIPCAPKGKIPGGSYNISVVVSLKKRGDVSDAQSRDGLIDLVTSFGKHAHKNAGCTLPSRI</sequence>
<name>A0ABV3LYM2_9ACTN</name>
<organism evidence="1 2">
    <name type="scientific">Streptomyces huasconensis</name>
    <dbReference type="NCBI Taxonomy" id="1854574"/>
    <lineage>
        <taxon>Bacteria</taxon>
        <taxon>Bacillati</taxon>
        <taxon>Actinomycetota</taxon>
        <taxon>Actinomycetes</taxon>
        <taxon>Kitasatosporales</taxon>
        <taxon>Streptomycetaceae</taxon>
        <taxon>Streptomyces</taxon>
    </lineage>
</organism>